<comment type="caution">
    <text evidence="3">The sequence shown here is derived from an EMBL/GenBank/DDBJ whole genome shotgun (WGS) entry which is preliminary data.</text>
</comment>
<name>A0A0P7ZRC8_9CYAN</name>
<dbReference type="PANTHER" id="PTHR35745">
    <property type="entry name" value="BNACNNG14650D PROTEIN"/>
    <property type="match status" value="1"/>
</dbReference>
<dbReference type="PATRIC" id="fig|1666911.3.peg.3409"/>
<feature type="region of interest" description="Disordered" evidence="2">
    <location>
        <begin position="51"/>
        <end position="88"/>
    </location>
</feature>
<accession>A0A0P7ZRC8</accession>
<sequence length="118" mass="12501">MLQAFFVGRALAAAVSEKAGHVVSDGLSQLGKFDAEQRENLRQFTEEVMARAEQERAAAQANSAAGGWNTEAGTSASTPSPQSPAATFDTEDLQATIDNLRAEIAQARAAIQKHRQAS</sequence>
<feature type="coiled-coil region" evidence="1">
    <location>
        <begin position="90"/>
        <end position="117"/>
    </location>
</feature>
<organism evidence="3 4">
    <name type="scientific">Phormidesmis priestleyi Ana</name>
    <dbReference type="NCBI Taxonomy" id="1666911"/>
    <lineage>
        <taxon>Bacteria</taxon>
        <taxon>Bacillati</taxon>
        <taxon>Cyanobacteriota</taxon>
        <taxon>Cyanophyceae</taxon>
        <taxon>Leptolyngbyales</taxon>
        <taxon>Leptolyngbyaceae</taxon>
        <taxon>Phormidesmis</taxon>
    </lineage>
</organism>
<gene>
    <name evidence="3" type="ORF">HLUCCA11_21390</name>
</gene>
<protein>
    <recommendedName>
        <fullName evidence="5">Thylakoid lumen protein</fullName>
    </recommendedName>
</protein>
<dbReference type="GO" id="GO:0010027">
    <property type="term" value="P:thylakoid membrane organization"/>
    <property type="evidence" value="ECO:0007669"/>
    <property type="project" value="InterPro"/>
</dbReference>
<evidence type="ECO:0000313" key="3">
    <source>
        <dbReference type="EMBL" id="KPQ32492.1"/>
    </source>
</evidence>
<feature type="compositionally biased region" description="Low complexity" evidence="2">
    <location>
        <begin position="74"/>
        <end position="87"/>
    </location>
</feature>
<dbReference type="STRING" id="1666911.HLUCCA11_21390"/>
<evidence type="ECO:0000313" key="4">
    <source>
        <dbReference type="Proteomes" id="UP000050465"/>
    </source>
</evidence>
<dbReference type="EMBL" id="LJZR01000055">
    <property type="protein sequence ID" value="KPQ32492.1"/>
    <property type="molecule type" value="Genomic_DNA"/>
</dbReference>
<evidence type="ECO:0008006" key="5">
    <source>
        <dbReference type="Google" id="ProtNLM"/>
    </source>
</evidence>
<proteinExistence type="predicted"/>
<dbReference type="InterPro" id="IPR040003">
    <property type="entry name" value="PG18-like"/>
</dbReference>
<evidence type="ECO:0000256" key="2">
    <source>
        <dbReference type="SAM" id="MobiDB-lite"/>
    </source>
</evidence>
<evidence type="ECO:0000256" key="1">
    <source>
        <dbReference type="SAM" id="Coils"/>
    </source>
</evidence>
<dbReference type="Pfam" id="PF20711">
    <property type="entry name" value="DUF6825"/>
    <property type="match status" value="1"/>
</dbReference>
<dbReference type="PANTHER" id="PTHR35745:SF1">
    <property type="entry name" value="OS04G0513000 PROTEIN"/>
    <property type="match status" value="1"/>
</dbReference>
<keyword evidence="1" id="KW-0175">Coiled coil</keyword>
<reference evidence="3 4" key="1">
    <citation type="submission" date="2015-09" db="EMBL/GenBank/DDBJ databases">
        <title>Identification and resolution of microdiversity through metagenomic sequencing of parallel consortia.</title>
        <authorList>
            <person name="Nelson W.C."/>
            <person name="Romine M.F."/>
            <person name="Lindemann S.R."/>
        </authorList>
    </citation>
    <scope>NUCLEOTIDE SEQUENCE [LARGE SCALE GENOMIC DNA]</scope>
    <source>
        <strain evidence="3">Ana</strain>
    </source>
</reference>
<dbReference type="AlphaFoldDB" id="A0A0P7ZRC8"/>
<dbReference type="Proteomes" id="UP000050465">
    <property type="component" value="Unassembled WGS sequence"/>
</dbReference>